<reference evidence="7 8" key="1">
    <citation type="submission" date="2024-02" db="EMBL/GenBank/DDBJ databases">
        <title>Adaptive strategies in a cosmopolitan and abundant soil bacterium.</title>
        <authorList>
            <person name="Carini P."/>
        </authorList>
    </citation>
    <scope>NUCLEOTIDE SEQUENCE [LARGE SCALE GENOMIC DNA]</scope>
    <source>
        <strain evidence="7 8">AZCC 1608</strain>
    </source>
</reference>
<sequence>MKLGELERMSVDDLWKLHLAVGEALAVKMAAEKDVLEGRLKRLKAKPTLERRIAKSERRGYPPVFPKYRNPDDPSETWAGRGRQPRWLAEQLRSGKKVDDFRIEMAAE</sequence>
<evidence type="ECO:0000256" key="2">
    <source>
        <dbReference type="ARBA" id="ARBA00010610"/>
    </source>
</evidence>
<protein>
    <submittedName>
        <fullName evidence="7">DNA-binding protein H-NS</fullName>
    </submittedName>
</protein>
<comment type="subcellular location">
    <subcellularLocation>
        <location evidence="1">Cytoplasm</location>
        <location evidence="1">Nucleoid</location>
    </subcellularLocation>
</comment>
<evidence type="ECO:0000313" key="8">
    <source>
        <dbReference type="Proteomes" id="UP001364224"/>
    </source>
</evidence>
<dbReference type="SMART" id="SM00528">
    <property type="entry name" value="HNS"/>
    <property type="match status" value="1"/>
</dbReference>
<evidence type="ECO:0000256" key="1">
    <source>
        <dbReference type="ARBA" id="ARBA00004453"/>
    </source>
</evidence>
<evidence type="ECO:0000313" key="7">
    <source>
        <dbReference type="EMBL" id="MEH2557298.1"/>
    </source>
</evidence>
<dbReference type="RefSeq" id="WP_108514999.1">
    <property type="nucleotide sequence ID" value="NZ_JAZHRV010000001.1"/>
</dbReference>
<comment type="caution">
    <text evidence="7">The sequence shown here is derived from an EMBL/GenBank/DDBJ whole genome shotgun (WGS) entry which is preliminary data.</text>
</comment>
<dbReference type="Pfam" id="PF00816">
    <property type="entry name" value="Histone_HNS"/>
    <property type="match status" value="1"/>
</dbReference>
<evidence type="ECO:0000256" key="3">
    <source>
        <dbReference type="ARBA" id="ARBA00022490"/>
    </source>
</evidence>
<dbReference type="InterPro" id="IPR037150">
    <property type="entry name" value="H-NS_C_dom_sf"/>
</dbReference>
<keyword evidence="3" id="KW-0963">Cytoplasm</keyword>
<dbReference type="EMBL" id="JAZHRV010000001">
    <property type="protein sequence ID" value="MEH2557298.1"/>
    <property type="molecule type" value="Genomic_DNA"/>
</dbReference>
<evidence type="ECO:0000256" key="5">
    <source>
        <dbReference type="SAM" id="MobiDB-lite"/>
    </source>
</evidence>
<dbReference type="Proteomes" id="UP001364224">
    <property type="component" value="Unassembled WGS sequence"/>
</dbReference>
<feature type="region of interest" description="Disordered" evidence="5">
    <location>
        <begin position="60"/>
        <end position="83"/>
    </location>
</feature>
<dbReference type="InterPro" id="IPR027444">
    <property type="entry name" value="H-NS_C_dom"/>
</dbReference>
<evidence type="ECO:0000256" key="4">
    <source>
        <dbReference type="ARBA" id="ARBA00023125"/>
    </source>
</evidence>
<dbReference type="Gene3D" id="4.10.430.10">
    <property type="entry name" value="Histone-like protein H-NS, C-terminal domain"/>
    <property type="match status" value="1"/>
</dbReference>
<accession>A0ABU8BFI4</accession>
<gene>
    <name evidence="7" type="ORF">V1286_004827</name>
</gene>
<dbReference type="PANTHER" id="PTHR38097">
    <property type="match status" value="1"/>
</dbReference>
<evidence type="ECO:0000259" key="6">
    <source>
        <dbReference type="SMART" id="SM00528"/>
    </source>
</evidence>
<dbReference type="SUPFAM" id="SSF81273">
    <property type="entry name" value="H-NS histone-like proteins"/>
    <property type="match status" value="1"/>
</dbReference>
<comment type="similarity">
    <text evidence="2">Belongs to the histone-like protein H-NS family.</text>
</comment>
<keyword evidence="4 7" id="KW-0238">DNA-binding</keyword>
<dbReference type="GO" id="GO:0003677">
    <property type="term" value="F:DNA binding"/>
    <property type="evidence" value="ECO:0007669"/>
    <property type="project" value="UniProtKB-KW"/>
</dbReference>
<name>A0ABU8BFI4_9BRAD</name>
<dbReference type="PANTHER" id="PTHR38097:SF2">
    <property type="entry name" value="DNA-BINDING PROTEIN STPA"/>
    <property type="match status" value="1"/>
</dbReference>
<feature type="domain" description="DNA-binding protein H-NS-like C-terminal" evidence="6">
    <location>
        <begin position="55"/>
        <end position="103"/>
    </location>
</feature>
<keyword evidence="8" id="KW-1185">Reference proteome</keyword>
<organism evidence="7 8">
    <name type="scientific">Bradyrhizobium algeriense</name>
    <dbReference type="NCBI Taxonomy" id="634784"/>
    <lineage>
        <taxon>Bacteria</taxon>
        <taxon>Pseudomonadati</taxon>
        <taxon>Pseudomonadota</taxon>
        <taxon>Alphaproteobacteria</taxon>
        <taxon>Hyphomicrobiales</taxon>
        <taxon>Nitrobacteraceae</taxon>
        <taxon>Bradyrhizobium</taxon>
    </lineage>
</organism>
<proteinExistence type="inferred from homology"/>